<proteinExistence type="predicted"/>
<dbReference type="AlphaFoldDB" id="D0ABF2"/>
<organism evidence="1">
    <name type="scientific">Oryza officinalis</name>
    <dbReference type="NCBI Taxonomy" id="4535"/>
    <lineage>
        <taxon>Eukaryota</taxon>
        <taxon>Viridiplantae</taxon>
        <taxon>Streptophyta</taxon>
        <taxon>Embryophyta</taxon>
        <taxon>Tracheophyta</taxon>
        <taxon>Spermatophyta</taxon>
        <taxon>Magnoliopsida</taxon>
        <taxon>Liliopsida</taxon>
        <taxon>Poales</taxon>
        <taxon>Poaceae</taxon>
        <taxon>BOP clade</taxon>
        <taxon>Oryzoideae</taxon>
        <taxon>Oryzeae</taxon>
        <taxon>Oryzinae</taxon>
        <taxon>Oryza</taxon>
    </lineage>
</organism>
<sequence>MERFWAMLKDNSLVPVCPSGTDLTVWWSAVRRPVNKADKRKLDTVVILACWTVWKERNARIFDAKQETPGRLLEAFKEELMAWKMAGLLAE</sequence>
<reference evidence="1" key="2">
    <citation type="submission" date="2009-09" db="EMBL/GenBank/DDBJ databases">
        <authorList>
            <person name="Han"/>
            <person name="B"/>
            <person name="Feng"/>
            <person name="Q"/>
            <person name="Huang"/>
            <person name="T"/>
            <person name="Zhao"/>
            <person name="Q"/>
            <person name="Zhu"/>
            <person name="J J.and.Lin."/>
            <person name="Z X."/>
        </authorList>
    </citation>
    <scope>NUCLEOTIDE SEQUENCE</scope>
</reference>
<evidence type="ECO:0000313" key="1">
    <source>
        <dbReference type="EMBL" id="CBG76422.1"/>
    </source>
</evidence>
<name>D0ABF2_9ORYZ</name>
<accession>D0ABF2</accession>
<dbReference type="EMBL" id="FP565616">
    <property type="protein sequence ID" value="CBG76422.1"/>
    <property type="molecule type" value="Genomic_DNA"/>
</dbReference>
<gene>
    <name evidence="1" type="primary">OO_Ba0013J05-OO_Ba0033A15.9</name>
</gene>
<protein>
    <submittedName>
        <fullName evidence="1">OO_Ba0013J05-OO_Ba0033A15.9 protein</fullName>
    </submittedName>
</protein>
<reference evidence="1" key="1">
    <citation type="journal article" date="2009" name="J. Genet. Genomics">
        <title>Analysis of collinear regions of Oryza AA and CC genomes.</title>
        <authorList>
            <person name="Feng Q."/>
            <person name="Huang T."/>
            <person name="Zhao Q."/>
            <person name="Zhu J."/>
            <person name="Lin Z."/>
            <person name="Han B."/>
        </authorList>
    </citation>
    <scope>NUCLEOTIDE SEQUENCE</scope>
</reference>